<accession>A0A419X9W3</accession>
<evidence type="ECO:0000313" key="2">
    <source>
        <dbReference type="Proteomes" id="UP000284531"/>
    </source>
</evidence>
<dbReference type="AlphaFoldDB" id="A0A419X9W3"/>
<comment type="caution">
    <text evidence="1">The sequence shown here is derived from an EMBL/GenBank/DDBJ whole genome shotgun (WGS) entry which is preliminary data.</text>
</comment>
<organism evidence="1 2">
    <name type="scientific">Marinifilum flexuosum</name>
    <dbReference type="NCBI Taxonomy" id="1117708"/>
    <lineage>
        <taxon>Bacteria</taxon>
        <taxon>Pseudomonadati</taxon>
        <taxon>Bacteroidota</taxon>
        <taxon>Bacteroidia</taxon>
        <taxon>Marinilabiliales</taxon>
        <taxon>Marinifilaceae</taxon>
    </lineage>
</organism>
<dbReference type="EMBL" id="RAPQ01000008">
    <property type="protein sequence ID" value="RKE04522.1"/>
    <property type="molecule type" value="Genomic_DNA"/>
</dbReference>
<proteinExistence type="predicted"/>
<protein>
    <submittedName>
        <fullName evidence="1">Uncharacterized protein</fullName>
    </submittedName>
</protein>
<dbReference type="NCBIfam" id="NF045718">
    <property type="entry name" value="two_CW_domain"/>
    <property type="match status" value="1"/>
</dbReference>
<gene>
    <name evidence="1" type="ORF">BXY64_1548</name>
</gene>
<dbReference type="InterPro" id="IPR054687">
    <property type="entry name" value="Two-CW_dom"/>
</dbReference>
<dbReference type="OrthoDB" id="1121642at2"/>
<name>A0A419X9W3_9BACT</name>
<keyword evidence="2" id="KW-1185">Reference proteome</keyword>
<reference evidence="1 2" key="1">
    <citation type="submission" date="2018-09" db="EMBL/GenBank/DDBJ databases">
        <title>Genomic Encyclopedia of Archaeal and Bacterial Type Strains, Phase II (KMG-II): from individual species to whole genera.</title>
        <authorList>
            <person name="Goeker M."/>
        </authorList>
    </citation>
    <scope>NUCLEOTIDE SEQUENCE [LARGE SCALE GENOMIC DNA]</scope>
    <source>
        <strain evidence="1 2">DSM 21950</strain>
    </source>
</reference>
<dbReference type="Proteomes" id="UP000284531">
    <property type="component" value="Unassembled WGS sequence"/>
</dbReference>
<dbReference type="RefSeq" id="WP_120239288.1">
    <property type="nucleotide sequence ID" value="NZ_RAPQ01000008.1"/>
</dbReference>
<sequence>MKNCWELMKCGRELNGAKVHELGVCPAALPSEFDGVNNGATGGRFCWAISGTLCEDKVDGNFAQKFESCFKCAFFKYVQDQEERSFCVTPEQARKKY</sequence>
<evidence type="ECO:0000313" key="1">
    <source>
        <dbReference type="EMBL" id="RKE04522.1"/>
    </source>
</evidence>